<gene>
    <name evidence="2" type="ORF">SAMN05192553_106177</name>
</gene>
<keyword evidence="1" id="KW-1133">Transmembrane helix</keyword>
<feature type="transmembrane region" description="Helical" evidence="1">
    <location>
        <begin position="44"/>
        <end position="65"/>
    </location>
</feature>
<name>A0A1H7ABC9_9BACT</name>
<evidence type="ECO:0000313" key="3">
    <source>
        <dbReference type="Proteomes" id="UP000199403"/>
    </source>
</evidence>
<dbReference type="AlphaFoldDB" id="A0A1H7ABC9"/>
<sequence>MKQFTRNDWLLKNFLGFALSYSIYSLLAHGYTGGHDYELSFAQFLTHTVALLVVGSIVGVAQYSALSESYNLRSSKIIVVPLFFVAFFWIGYYLSGPPLDIILGFPVLGSVLWIFDDKIRKLTMPYKILAYCGFFCGALVGGMVLTLIDTQTGIIGKMQDSIGLHTIMWLILALPTAVIGGWISGISIKKSL</sequence>
<keyword evidence="1" id="KW-0812">Transmembrane</keyword>
<feature type="transmembrane region" description="Helical" evidence="1">
    <location>
        <begin position="12"/>
        <end position="32"/>
    </location>
</feature>
<dbReference type="Proteomes" id="UP000199403">
    <property type="component" value="Unassembled WGS sequence"/>
</dbReference>
<feature type="transmembrane region" description="Helical" evidence="1">
    <location>
        <begin position="101"/>
        <end position="116"/>
    </location>
</feature>
<dbReference type="STRING" id="1416801.SAMN05192553_106177"/>
<keyword evidence="1" id="KW-0472">Membrane</keyword>
<evidence type="ECO:0000313" key="2">
    <source>
        <dbReference type="EMBL" id="SEJ62943.1"/>
    </source>
</evidence>
<evidence type="ECO:0000256" key="1">
    <source>
        <dbReference type="SAM" id="Phobius"/>
    </source>
</evidence>
<dbReference type="OrthoDB" id="661464at2"/>
<feature type="transmembrane region" description="Helical" evidence="1">
    <location>
        <begin position="128"/>
        <end position="148"/>
    </location>
</feature>
<dbReference type="RefSeq" id="WP_092177307.1">
    <property type="nucleotide sequence ID" value="NZ_FNZH01000006.1"/>
</dbReference>
<accession>A0A1H7ABC9</accession>
<dbReference type="EMBL" id="FNZH01000006">
    <property type="protein sequence ID" value="SEJ62943.1"/>
    <property type="molecule type" value="Genomic_DNA"/>
</dbReference>
<proteinExistence type="predicted"/>
<feature type="transmembrane region" description="Helical" evidence="1">
    <location>
        <begin position="168"/>
        <end position="188"/>
    </location>
</feature>
<protein>
    <submittedName>
        <fullName evidence="2">Uncharacterized protein</fullName>
    </submittedName>
</protein>
<keyword evidence="3" id="KW-1185">Reference proteome</keyword>
<feature type="transmembrane region" description="Helical" evidence="1">
    <location>
        <begin position="77"/>
        <end position="95"/>
    </location>
</feature>
<reference evidence="3" key="1">
    <citation type="submission" date="2016-10" db="EMBL/GenBank/DDBJ databases">
        <authorList>
            <person name="Varghese N."/>
            <person name="Submissions S."/>
        </authorList>
    </citation>
    <scope>NUCLEOTIDE SEQUENCE [LARGE SCALE GENOMIC DNA]</scope>
    <source>
        <strain evidence="3">IBRC-M 10761</strain>
    </source>
</reference>
<organism evidence="2 3">
    <name type="scientific">Cyclobacterium xiamenense</name>
    <dbReference type="NCBI Taxonomy" id="1297121"/>
    <lineage>
        <taxon>Bacteria</taxon>
        <taxon>Pseudomonadati</taxon>
        <taxon>Bacteroidota</taxon>
        <taxon>Cytophagia</taxon>
        <taxon>Cytophagales</taxon>
        <taxon>Cyclobacteriaceae</taxon>
        <taxon>Cyclobacterium</taxon>
    </lineage>
</organism>